<comment type="similarity">
    <text evidence="3 12 13">Belongs to the DapA family.</text>
</comment>
<evidence type="ECO:0000256" key="13">
    <source>
        <dbReference type="PIRNR" id="PIRNR001365"/>
    </source>
</evidence>
<evidence type="ECO:0000313" key="17">
    <source>
        <dbReference type="EMBL" id="ORC34512.1"/>
    </source>
</evidence>
<feature type="binding site" evidence="12 15">
    <location>
        <position position="204"/>
    </location>
    <ligand>
        <name>pyruvate</name>
        <dbReference type="ChEBI" id="CHEBI:15361"/>
    </ligand>
</feature>
<evidence type="ECO:0000256" key="4">
    <source>
        <dbReference type="ARBA" id="ARBA00012086"/>
    </source>
</evidence>
<evidence type="ECO:0000313" key="18">
    <source>
        <dbReference type="Proteomes" id="UP000192343"/>
    </source>
</evidence>
<dbReference type="OrthoDB" id="9782828at2"/>
<feature type="site" description="Part of a proton relay during catalysis" evidence="12 16">
    <location>
        <position position="45"/>
    </location>
</feature>
<feature type="binding site" evidence="12 15">
    <location>
        <position position="46"/>
    </location>
    <ligand>
        <name>pyruvate</name>
        <dbReference type="ChEBI" id="CHEBI:15361"/>
    </ligand>
</feature>
<keyword evidence="10 12" id="KW-0704">Schiff base</keyword>
<accession>A0A1Y1RXU9</accession>
<evidence type="ECO:0000256" key="8">
    <source>
        <dbReference type="ARBA" id="ARBA00023154"/>
    </source>
</evidence>
<evidence type="ECO:0000256" key="2">
    <source>
        <dbReference type="ARBA" id="ARBA00005120"/>
    </source>
</evidence>
<feature type="site" description="L-lysine inhibitor binding; via carbonyl oxygen" evidence="16">
    <location>
        <position position="50"/>
    </location>
</feature>
<dbReference type="SUPFAM" id="SSF51569">
    <property type="entry name" value="Aldolase"/>
    <property type="match status" value="1"/>
</dbReference>
<comment type="subcellular location">
    <subcellularLocation>
        <location evidence="12">Cytoplasm</location>
    </subcellularLocation>
</comment>
<proteinExistence type="inferred from homology"/>
<evidence type="ECO:0000256" key="6">
    <source>
        <dbReference type="ARBA" id="ARBA00022605"/>
    </source>
</evidence>
<evidence type="ECO:0000256" key="14">
    <source>
        <dbReference type="PIRSR" id="PIRSR001365-1"/>
    </source>
</evidence>
<dbReference type="InterPro" id="IPR013785">
    <property type="entry name" value="Aldolase_TIM"/>
</dbReference>
<organism evidence="17 18">
    <name type="scientific">Marispirochaeta aestuarii</name>
    <dbReference type="NCBI Taxonomy" id="1963862"/>
    <lineage>
        <taxon>Bacteria</taxon>
        <taxon>Pseudomonadati</taxon>
        <taxon>Spirochaetota</taxon>
        <taxon>Spirochaetia</taxon>
        <taxon>Spirochaetales</taxon>
        <taxon>Spirochaetaceae</taxon>
        <taxon>Marispirochaeta</taxon>
    </lineage>
</organism>
<evidence type="ECO:0000256" key="15">
    <source>
        <dbReference type="PIRSR" id="PIRSR001365-2"/>
    </source>
</evidence>
<dbReference type="InterPro" id="IPR020624">
    <property type="entry name" value="Schiff_base-form_aldolases_CS"/>
</dbReference>
<keyword evidence="9 12" id="KW-0456">Lyase</keyword>
<gene>
    <name evidence="12" type="primary">dapA</name>
    <name evidence="17" type="ORF">B4O97_12795</name>
</gene>
<protein>
    <recommendedName>
        <fullName evidence="4 12">4-hydroxy-tetrahydrodipicolinate synthase</fullName>
        <shortName evidence="12">HTPA synthase</shortName>
        <ecNumber evidence="4 12">4.3.3.7</ecNumber>
    </recommendedName>
</protein>
<dbReference type="HAMAP" id="MF_00418">
    <property type="entry name" value="DapA"/>
    <property type="match status" value="1"/>
</dbReference>
<dbReference type="PRINTS" id="PR00146">
    <property type="entry name" value="DHPICSNTHASE"/>
</dbReference>
<feature type="site" description="L-lysine inhibitor binding" evidence="16">
    <location>
        <position position="81"/>
    </location>
</feature>
<comment type="pathway">
    <text evidence="2 12">Amino-acid biosynthesis; L-lysine biosynthesis via DAP pathway; (S)-tetrahydrodipicolinate from L-aspartate: step 3/4.</text>
</comment>
<evidence type="ECO:0000256" key="7">
    <source>
        <dbReference type="ARBA" id="ARBA00022915"/>
    </source>
</evidence>
<dbReference type="Proteomes" id="UP000192343">
    <property type="component" value="Unassembled WGS sequence"/>
</dbReference>
<dbReference type="PANTHER" id="PTHR12128">
    <property type="entry name" value="DIHYDRODIPICOLINATE SYNTHASE"/>
    <property type="match status" value="1"/>
</dbReference>
<feature type="site" description="L-lysine inhibitor binding" evidence="16">
    <location>
        <position position="85"/>
    </location>
</feature>
<dbReference type="GO" id="GO:0009089">
    <property type="term" value="P:lysine biosynthetic process via diaminopimelate"/>
    <property type="evidence" value="ECO:0007669"/>
    <property type="project" value="UniProtKB-UniRule"/>
</dbReference>
<dbReference type="AlphaFoldDB" id="A0A1Y1RXU9"/>
<keyword evidence="6 12" id="KW-0028">Amino-acid biosynthesis</keyword>
<dbReference type="PROSITE" id="PS00665">
    <property type="entry name" value="DHDPS_1"/>
    <property type="match status" value="1"/>
</dbReference>
<evidence type="ECO:0000256" key="16">
    <source>
        <dbReference type="PIRSR" id="PIRSR001365-3"/>
    </source>
</evidence>
<dbReference type="InterPro" id="IPR005263">
    <property type="entry name" value="DapA"/>
</dbReference>
<evidence type="ECO:0000256" key="9">
    <source>
        <dbReference type="ARBA" id="ARBA00023239"/>
    </source>
</evidence>
<dbReference type="NCBIfam" id="TIGR00674">
    <property type="entry name" value="dapA"/>
    <property type="match status" value="1"/>
</dbReference>
<evidence type="ECO:0000256" key="10">
    <source>
        <dbReference type="ARBA" id="ARBA00023270"/>
    </source>
</evidence>
<feature type="site" description="Part of a proton relay during catalysis" evidence="12 16">
    <location>
        <position position="108"/>
    </location>
</feature>
<evidence type="ECO:0000256" key="5">
    <source>
        <dbReference type="ARBA" id="ARBA00022490"/>
    </source>
</evidence>
<sequence length="291" mass="31033">MKFEGVFTALVTPFNSDGSLDEAALRDHVEAQIAGGVAGLVPMGTTGESATLSHEEHVHAIGVVVDQAKKRVPVIAGTGSNATQEAIDMSRRAVELGADATLQVAPYYNKPGQEGFYAHFSAVADAVEVPHILYNIPGRCAQNVEAETILRLAKHPNIAGIKEASGSLAQIMRIISESPEDFSVLSGDDAWAFPFVALGGQGVVSVASNVIPDRLSRMIAKGLAGDMAEARNEHYALLDFFGALFVETNPVPVKYALAVQGKMRESYRLPLVPLKPESRKVVEKAMKKLGL</sequence>
<comment type="catalytic activity">
    <reaction evidence="11 12">
        <text>L-aspartate 4-semialdehyde + pyruvate = (2S,4S)-4-hydroxy-2,3,4,5-tetrahydrodipicolinate + H2O + H(+)</text>
        <dbReference type="Rhea" id="RHEA:34171"/>
        <dbReference type="ChEBI" id="CHEBI:15361"/>
        <dbReference type="ChEBI" id="CHEBI:15377"/>
        <dbReference type="ChEBI" id="CHEBI:15378"/>
        <dbReference type="ChEBI" id="CHEBI:67139"/>
        <dbReference type="ChEBI" id="CHEBI:537519"/>
        <dbReference type="EC" id="4.3.3.7"/>
    </reaction>
</comment>
<feature type="site" description="Part of a proton relay during catalysis" evidence="16">
    <location>
        <position position="107"/>
    </location>
</feature>
<dbReference type="STRING" id="1963862.B4O97_12795"/>
<dbReference type="RefSeq" id="WP_083051371.1">
    <property type="nucleotide sequence ID" value="NZ_CAXXQO010000004.1"/>
</dbReference>
<keyword evidence="8 12" id="KW-0457">Lysine biosynthesis</keyword>
<dbReference type="PIRSF" id="PIRSF001365">
    <property type="entry name" value="DHDPS"/>
    <property type="match status" value="1"/>
</dbReference>
<reference evidence="17 18" key="1">
    <citation type="submission" date="2017-03" db="EMBL/GenBank/DDBJ databases">
        <title>Draft Genome sequence of Marispirochaeta sp. strain JC444.</title>
        <authorList>
            <person name="Shivani Y."/>
            <person name="Subhash Y."/>
            <person name="Sasikala C."/>
            <person name="Ramana C."/>
        </authorList>
    </citation>
    <scope>NUCLEOTIDE SEQUENCE [LARGE SCALE GENOMIC DNA]</scope>
    <source>
        <strain evidence="17 18">JC444</strain>
    </source>
</reference>
<dbReference type="EMBL" id="MWQY01000013">
    <property type="protein sequence ID" value="ORC34512.1"/>
    <property type="molecule type" value="Genomic_DNA"/>
</dbReference>
<evidence type="ECO:0000256" key="11">
    <source>
        <dbReference type="ARBA" id="ARBA00047836"/>
    </source>
</evidence>
<keyword evidence="18" id="KW-1185">Reference proteome</keyword>
<dbReference type="GO" id="GO:0005829">
    <property type="term" value="C:cytosol"/>
    <property type="evidence" value="ECO:0007669"/>
    <property type="project" value="TreeGrafter"/>
</dbReference>
<keyword evidence="5 12" id="KW-0963">Cytoplasm</keyword>
<dbReference type="GO" id="GO:0008840">
    <property type="term" value="F:4-hydroxy-tetrahydrodipicolinate synthase activity"/>
    <property type="evidence" value="ECO:0007669"/>
    <property type="project" value="UniProtKB-UniRule"/>
</dbReference>
<dbReference type="SMART" id="SM01130">
    <property type="entry name" value="DHDPS"/>
    <property type="match status" value="1"/>
</dbReference>
<dbReference type="EC" id="4.3.3.7" evidence="4 12"/>
<evidence type="ECO:0000256" key="3">
    <source>
        <dbReference type="ARBA" id="ARBA00007592"/>
    </source>
</evidence>
<feature type="active site" description="Proton donor/acceptor" evidence="12 14">
    <location>
        <position position="134"/>
    </location>
</feature>
<name>A0A1Y1RXU9_9SPIO</name>
<dbReference type="Pfam" id="PF00701">
    <property type="entry name" value="DHDPS"/>
    <property type="match status" value="1"/>
</dbReference>
<comment type="subunit">
    <text evidence="12">Homotetramer; dimer of dimers.</text>
</comment>
<comment type="caution">
    <text evidence="17">The sequence shown here is derived from an EMBL/GenBank/DDBJ whole genome shotgun (WGS) entry which is preliminary data.</text>
</comment>
<dbReference type="CDD" id="cd00950">
    <property type="entry name" value="DHDPS"/>
    <property type="match status" value="1"/>
</dbReference>
<comment type="function">
    <text evidence="1 12">Catalyzes the condensation of (S)-aspartate-beta-semialdehyde [(S)-ASA] and pyruvate to 4-hydroxy-tetrahydrodipicolinate (HTPA).</text>
</comment>
<dbReference type="InterPro" id="IPR002220">
    <property type="entry name" value="DapA-like"/>
</dbReference>
<feature type="active site" description="Schiff-base intermediate with substrate" evidence="12 14">
    <location>
        <position position="162"/>
    </location>
</feature>
<evidence type="ECO:0000256" key="12">
    <source>
        <dbReference type="HAMAP-Rule" id="MF_00418"/>
    </source>
</evidence>
<dbReference type="GO" id="GO:0019877">
    <property type="term" value="P:diaminopimelate biosynthetic process"/>
    <property type="evidence" value="ECO:0007669"/>
    <property type="project" value="UniProtKB-UniRule"/>
</dbReference>
<dbReference type="PANTHER" id="PTHR12128:SF66">
    <property type="entry name" value="4-HYDROXY-2-OXOGLUTARATE ALDOLASE, MITOCHONDRIAL"/>
    <property type="match status" value="1"/>
</dbReference>
<dbReference type="UniPathway" id="UPA00034">
    <property type="reaction ID" value="UER00017"/>
</dbReference>
<comment type="caution">
    <text evidence="12">Was originally thought to be a dihydrodipicolinate synthase (DHDPS), catalyzing the condensation of (S)-aspartate-beta-semialdehyde [(S)-ASA] and pyruvate to dihydrodipicolinate (DHDP). However, it was shown in E.coli that the product of the enzymatic reaction is not dihydrodipicolinate but in fact (4S)-4-hydroxy-2,3,4,5-tetrahydro-(2S)-dipicolinic acid (HTPA), and that the consecutive dehydration reaction leading to DHDP is not spontaneous but catalyzed by DapB.</text>
</comment>
<keyword evidence="7 12" id="KW-0220">Diaminopimelate biosynthesis</keyword>
<evidence type="ECO:0000256" key="1">
    <source>
        <dbReference type="ARBA" id="ARBA00003294"/>
    </source>
</evidence>
<dbReference type="Gene3D" id="3.20.20.70">
    <property type="entry name" value="Aldolase class I"/>
    <property type="match status" value="1"/>
</dbReference>